<dbReference type="Proteomes" id="UP000666915">
    <property type="component" value="Unassembled WGS sequence"/>
</dbReference>
<dbReference type="InterPro" id="IPR009057">
    <property type="entry name" value="Homeodomain-like_sf"/>
</dbReference>
<feature type="region of interest" description="Disordered" evidence="3">
    <location>
        <begin position="208"/>
        <end position="237"/>
    </location>
</feature>
<accession>A0ABS3QX82</accession>
<dbReference type="SUPFAM" id="SSF48498">
    <property type="entry name" value="Tetracyclin repressor-like, C-terminal domain"/>
    <property type="match status" value="1"/>
</dbReference>
<feature type="compositionally biased region" description="Low complexity" evidence="3">
    <location>
        <begin position="214"/>
        <end position="226"/>
    </location>
</feature>
<feature type="domain" description="HTH tetR-type" evidence="4">
    <location>
        <begin position="25"/>
        <end position="85"/>
    </location>
</feature>
<dbReference type="Gene3D" id="1.10.357.10">
    <property type="entry name" value="Tetracycline Repressor, domain 2"/>
    <property type="match status" value="1"/>
</dbReference>
<dbReference type="PROSITE" id="PS50977">
    <property type="entry name" value="HTH_TETR_2"/>
    <property type="match status" value="1"/>
</dbReference>
<organism evidence="5 6">
    <name type="scientific">Actinomadura nitritigenes</name>
    <dbReference type="NCBI Taxonomy" id="134602"/>
    <lineage>
        <taxon>Bacteria</taxon>
        <taxon>Bacillati</taxon>
        <taxon>Actinomycetota</taxon>
        <taxon>Actinomycetes</taxon>
        <taxon>Streptosporangiales</taxon>
        <taxon>Thermomonosporaceae</taxon>
        <taxon>Actinomadura</taxon>
    </lineage>
</organism>
<gene>
    <name evidence="5" type="ORF">J4557_13825</name>
</gene>
<dbReference type="InterPro" id="IPR050109">
    <property type="entry name" value="HTH-type_TetR-like_transc_reg"/>
</dbReference>
<evidence type="ECO:0000256" key="3">
    <source>
        <dbReference type="SAM" id="MobiDB-lite"/>
    </source>
</evidence>
<dbReference type="PANTHER" id="PTHR30328:SF54">
    <property type="entry name" value="HTH-TYPE TRANSCRIPTIONAL REPRESSOR SCO4008"/>
    <property type="match status" value="1"/>
</dbReference>
<dbReference type="SUPFAM" id="SSF46689">
    <property type="entry name" value="Homeodomain-like"/>
    <property type="match status" value="1"/>
</dbReference>
<keyword evidence="1 2" id="KW-0238">DNA-binding</keyword>
<dbReference type="InterPro" id="IPR036271">
    <property type="entry name" value="Tet_transcr_reg_TetR-rel_C_sf"/>
</dbReference>
<evidence type="ECO:0000256" key="1">
    <source>
        <dbReference type="ARBA" id="ARBA00023125"/>
    </source>
</evidence>
<feature type="region of interest" description="Disordered" evidence="3">
    <location>
        <begin position="1"/>
        <end position="22"/>
    </location>
</feature>
<feature type="compositionally biased region" description="Gly residues" evidence="3">
    <location>
        <begin position="227"/>
        <end position="237"/>
    </location>
</feature>
<dbReference type="PANTHER" id="PTHR30328">
    <property type="entry name" value="TRANSCRIPTIONAL REPRESSOR"/>
    <property type="match status" value="1"/>
</dbReference>
<reference evidence="5 6" key="1">
    <citation type="submission" date="2021-03" db="EMBL/GenBank/DDBJ databases">
        <authorList>
            <person name="Kanchanasin P."/>
            <person name="Saeng-In P."/>
            <person name="Phongsopitanun W."/>
            <person name="Yuki M."/>
            <person name="Kudo T."/>
            <person name="Ohkuma M."/>
            <person name="Tanasupawat S."/>
        </authorList>
    </citation>
    <scope>NUCLEOTIDE SEQUENCE [LARGE SCALE GENOMIC DNA]</scope>
    <source>
        <strain evidence="5 6">L46</strain>
    </source>
</reference>
<dbReference type="EMBL" id="JAGEOK010000008">
    <property type="protein sequence ID" value="MBO2438597.1"/>
    <property type="molecule type" value="Genomic_DNA"/>
</dbReference>
<evidence type="ECO:0000259" key="4">
    <source>
        <dbReference type="PROSITE" id="PS50977"/>
    </source>
</evidence>
<dbReference type="PRINTS" id="PR00455">
    <property type="entry name" value="HTHTETR"/>
</dbReference>
<name>A0ABS3QX82_9ACTN</name>
<comment type="caution">
    <text evidence="5">The sequence shown here is derived from an EMBL/GenBank/DDBJ whole genome shotgun (WGS) entry which is preliminary data.</text>
</comment>
<evidence type="ECO:0000313" key="5">
    <source>
        <dbReference type="EMBL" id="MBO2438597.1"/>
    </source>
</evidence>
<feature type="DNA-binding region" description="H-T-H motif" evidence="2">
    <location>
        <begin position="48"/>
        <end position="67"/>
    </location>
</feature>
<keyword evidence="6" id="KW-1185">Reference proteome</keyword>
<dbReference type="InterPro" id="IPR001647">
    <property type="entry name" value="HTH_TetR"/>
</dbReference>
<protein>
    <submittedName>
        <fullName evidence="5">TetR/AcrR family transcriptional regulator</fullName>
    </submittedName>
</protein>
<evidence type="ECO:0000256" key="2">
    <source>
        <dbReference type="PROSITE-ProRule" id="PRU00335"/>
    </source>
</evidence>
<dbReference type="Pfam" id="PF00440">
    <property type="entry name" value="TetR_N"/>
    <property type="match status" value="1"/>
</dbReference>
<sequence length="237" mass="25756">MNGVTEETRRPRRAPAPGERKLDAERSRRLLLDAALDEFAAKGYAGARVQDIADRAGVNKQLINYYFGGKEGLYREISCRWRETEARFNDPDIGLDEVLIRYLRHALDDPRGTRLNALRGLTGTFDGEPPIEREDLSELVRRQAEGELADDLDPAAVMLVMMAVVAAPVVLPLAVHRVFGVSPDSPEFQEHYAEQLRRIVRHLAGRPRAEKAEGAAADGADGADGADSGGGGGGAGD</sequence>
<evidence type="ECO:0000313" key="6">
    <source>
        <dbReference type="Proteomes" id="UP000666915"/>
    </source>
</evidence>
<proteinExistence type="predicted"/>